<gene>
    <name evidence="1" type="ORF">MTE01_28990</name>
</gene>
<dbReference type="OrthoDB" id="5146654at2"/>
<protein>
    <submittedName>
        <fullName evidence="1">Uncharacterized protein</fullName>
    </submittedName>
</protein>
<evidence type="ECO:0000313" key="2">
    <source>
        <dbReference type="Proteomes" id="UP000319525"/>
    </source>
</evidence>
<dbReference type="EMBL" id="BJML01000011">
    <property type="protein sequence ID" value="GEB46954.1"/>
    <property type="molecule type" value="Genomic_DNA"/>
</dbReference>
<dbReference type="Proteomes" id="UP000319525">
    <property type="component" value="Unassembled WGS sequence"/>
</dbReference>
<accession>A0A4Y3QNT1</accession>
<evidence type="ECO:0000313" key="1">
    <source>
        <dbReference type="EMBL" id="GEB46954.1"/>
    </source>
</evidence>
<reference evidence="1 2" key="1">
    <citation type="submission" date="2019-06" db="EMBL/GenBank/DDBJ databases">
        <title>Whole genome shotgun sequence of Microbacterium testaceum NBRC 12675.</title>
        <authorList>
            <person name="Hosoyama A."/>
            <person name="Uohara A."/>
            <person name="Ohji S."/>
            <person name="Ichikawa N."/>
        </authorList>
    </citation>
    <scope>NUCLEOTIDE SEQUENCE [LARGE SCALE GENOMIC DNA]</scope>
    <source>
        <strain evidence="1 2">NBRC 12675</strain>
    </source>
</reference>
<dbReference type="RefSeq" id="WP_141378173.1">
    <property type="nucleotide sequence ID" value="NZ_BJML01000011.1"/>
</dbReference>
<proteinExistence type="predicted"/>
<name>A0A4Y3QNT1_MICTE</name>
<sequence length="190" mass="21053">MTSARLDEIQRRVADGMRSYMSLEGAERTVAAKEVAEALVDAREIIRTREGEPDYRGRSNAYRTFVTEALDQAGVPRGDRPSLQSNLRYHVSPVLRQRHPNIAEEIGINPDSFAERARRRADRDGHIVSLFSGGSELDEVDDVLLVANLARLAVSRVSGVPRASTVDRLLVQDAYANLEQAVGKARDRIG</sequence>
<dbReference type="AlphaFoldDB" id="A0A4Y3QNT1"/>
<comment type="caution">
    <text evidence="1">The sequence shown here is derived from an EMBL/GenBank/DDBJ whole genome shotgun (WGS) entry which is preliminary data.</text>
</comment>
<organism evidence="1 2">
    <name type="scientific">Microbacterium testaceum</name>
    <name type="common">Aureobacterium testaceum</name>
    <name type="synonym">Brevibacterium testaceum</name>
    <dbReference type="NCBI Taxonomy" id="2033"/>
    <lineage>
        <taxon>Bacteria</taxon>
        <taxon>Bacillati</taxon>
        <taxon>Actinomycetota</taxon>
        <taxon>Actinomycetes</taxon>
        <taxon>Micrococcales</taxon>
        <taxon>Microbacteriaceae</taxon>
        <taxon>Microbacterium</taxon>
    </lineage>
</organism>
<dbReference type="GeneID" id="57145582"/>